<evidence type="ECO:0008006" key="4">
    <source>
        <dbReference type="Google" id="ProtNLM"/>
    </source>
</evidence>
<gene>
    <name evidence="2" type="ORF">AAGS29_03725</name>
</gene>
<keyword evidence="3" id="KW-1185">Reference proteome</keyword>
<evidence type="ECO:0000313" key="3">
    <source>
        <dbReference type="Proteomes" id="UP001489333"/>
    </source>
</evidence>
<sequence length="187" mass="20856">MAKWLKWTISIVILSALIAACGVIYKQLATSRTMMLSCSSELFDRHTSANPYVSASAGSNSSDNKFYQLVDVLIAADKAQIHYRYFNLDGTSAGHISMRGKVDSIEANSMTYRVAVETKTESQTQKQQNWPEQMKYLYSISSLNFSDAGVNHFSIEVLEMDDAKDYAIVLLQPSNTICGCRIVNSRI</sequence>
<accession>A0ABU9UN93</accession>
<protein>
    <recommendedName>
        <fullName evidence="4">Lipoprotein</fullName>
    </recommendedName>
</protein>
<reference evidence="2 3" key="1">
    <citation type="submission" date="2024-04" db="EMBL/GenBank/DDBJ databases">
        <title>Novel Shewanella species isolated from Baltic Sea sediments.</title>
        <authorList>
            <person name="Martin-Rodriguez A.J."/>
            <person name="Fernandez-Juarez V."/>
            <person name="Valeriano V.D."/>
            <person name="Mihindukulasooriya I."/>
            <person name="Ceresnova L."/>
            <person name="Joffre E."/>
            <person name="Jensie-Markopoulos S."/>
            <person name="Moore E.R.B."/>
            <person name="Sjoling A."/>
        </authorList>
    </citation>
    <scope>NUCLEOTIDE SEQUENCE [LARGE SCALE GENOMIC DNA]</scope>
    <source>
        <strain evidence="2 3">VAX-SP0-0CM-1</strain>
    </source>
</reference>
<keyword evidence="1" id="KW-0812">Transmembrane</keyword>
<dbReference type="Proteomes" id="UP001489333">
    <property type="component" value="Unassembled WGS sequence"/>
</dbReference>
<dbReference type="PROSITE" id="PS51257">
    <property type="entry name" value="PROKAR_LIPOPROTEIN"/>
    <property type="match status" value="1"/>
</dbReference>
<feature type="transmembrane region" description="Helical" evidence="1">
    <location>
        <begin position="6"/>
        <end position="25"/>
    </location>
</feature>
<comment type="caution">
    <text evidence="2">The sequence shown here is derived from an EMBL/GenBank/DDBJ whole genome shotgun (WGS) entry which is preliminary data.</text>
</comment>
<organism evidence="2 3">
    <name type="scientific">Shewanella vaxholmensis</name>
    <dbReference type="NCBI Taxonomy" id="3063535"/>
    <lineage>
        <taxon>Bacteria</taxon>
        <taxon>Pseudomonadati</taxon>
        <taxon>Pseudomonadota</taxon>
        <taxon>Gammaproteobacteria</taxon>
        <taxon>Alteromonadales</taxon>
        <taxon>Shewanellaceae</taxon>
        <taxon>Shewanella</taxon>
    </lineage>
</organism>
<evidence type="ECO:0000313" key="2">
    <source>
        <dbReference type="EMBL" id="MEM6247719.1"/>
    </source>
</evidence>
<proteinExistence type="predicted"/>
<keyword evidence="1" id="KW-0472">Membrane</keyword>
<keyword evidence="1" id="KW-1133">Transmembrane helix</keyword>
<evidence type="ECO:0000256" key="1">
    <source>
        <dbReference type="SAM" id="Phobius"/>
    </source>
</evidence>
<dbReference type="RefSeq" id="WP_106651511.1">
    <property type="nucleotide sequence ID" value="NZ_JBCHKU010000003.1"/>
</dbReference>
<name>A0ABU9UN93_9GAMM</name>
<dbReference type="EMBL" id="JBCHKU010000003">
    <property type="protein sequence ID" value="MEM6247719.1"/>
    <property type="molecule type" value="Genomic_DNA"/>
</dbReference>